<reference evidence="1" key="1">
    <citation type="submission" date="2022-08" db="EMBL/GenBank/DDBJ databases">
        <title>Genome Sequence of Fusarium decemcellulare.</title>
        <authorList>
            <person name="Buettner E."/>
        </authorList>
    </citation>
    <scope>NUCLEOTIDE SEQUENCE</scope>
    <source>
        <strain evidence="1">Babe19</strain>
    </source>
</reference>
<evidence type="ECO:0000313" key="2">
    <source>
        <dbReference type="Proteomes" id="UP001148629"/>
    </source>
</evidence>
<keyword evidence="2" id="KW-1185">Reference proteome</keyword>
<accession>A0ACC1SN98</accession>
<protein>
    <submittedName>
        <fullName evidence="1">Uncharacterized protein</fullName>
    </submittedName>
</protein>
<proteinExistence type="predicted"/>
<name>A0ACC1SN98_9HYPO</name>
<sequence>MSFGFSIGDFLAAGRLINDIVSSLRHASASSYQELILELHGLKRALDGIEHLECPPGKEAAVNGVKIAALQCQYPLDEFASKLKKYERLDIQRGSSSKSDRLKGWGRRVQWGVSMEEDVAQLRAYIATHVGSLNMRLITIGLSTTFLNREQSCAETSVLQSKLEEVCSGVVESRREQTQHGLIITKVTSLLEHLCDLVSTGIGVRLETLIRLAQNIWKSNLQIMTVVTQLQSQPPRPDTSRTWFQDPVRFEDALGRVLPIPSEYGWSKVHAIIVDQFSTGPGSDKVKAKEYLLFNSLDSSQILLEPHTKALTPGMSITMAVIIGRYGSTPLDNCPRIGCVSRQIEASKAGGKFWFVLQAQSSYAPLLSNSLPSTLCRCWFNSTSKRIALPPRPERTLPKRSTTEYIPRRRLCQMRHAITKFNSTSPSSFNDQREEGRSFKNILIHFMDLPGTPSIVIFWGRAQNSASSIRSECGWAVAPSIISESGTIQSDTAILDSLTTGYSYLEWTRTPDDNDRNLCQCGKAFRRPSDLAKHQKYHIKFFACRFSGCDKVFAIQKDLTRHMRVHRKDKVWQCNVKGCRKALSGHVYSRKENFDRHMRTTHPEFPHV</sequence>
<gene>
    <name evidence="1" type="ORF">NM208_g3725</name>
</gene>
<evidence type="ECO:0000313" key="1">
    <source>
        <dbReference type="EMBL" id="KAJ3543170.1"/>
    </source>
</evidence>
<dbReference type="EMBL" id="JANRMS010000258">
    <property type="protein sequence ID" value="KAJ3543170.1"/>
    <property type="molecule type" value="Genomic_DNA"/>
</dbReference>
<dbReference type="Proteomes" id="UP001148629">
    <property type="component" value="Unassembled WGS sequence"/>
</dbReference>
<comment type="caution">
    <text evidence="1">The sequence shown here is derived from an EMBL/GenBank/DDBJ whole genome shotgun (WGS) entry which is preliminary data.</text>
</comment>
<organism evidence="1 2">
    <name type="scientific">Fusarium decemcellulare</name>
    <dbReference type="NCBI Taxonomy" id="57161"/>
    <lineage>
        <taxon>Eukaryota</taxon>
        <taxon>Fungi</taxon>
        <taxon>Dikarya</taxon>
        <taxon>Ascomycota</taxon>
        <taxon>Pezizomycotina</taxon>
        <taxon>Sordariomycetes</taxon>
        <taxon>Hypocreomycetidae</taxon>
        <taxon>Hypocreales</taxon>
        <taxon>Nectriaceae</taxon>
        <taxon>Fusarium</taxon>
        <taxon>Fusarium decemcellulare species complex</taxon>
    </lineage>
</organism>